<evidence type="ECO:0000259" key="22">
    <source>
        <dbReference type="PROSITE" id="PS51908"/>
    </source>
</evidence>
<evidence type="ECO:0000256" key="7">
    <source>
        <dbReference type="ARBA" id="ARBA00022723"/>
    </source>
</evidence>
<evidence type="ECO:0000256" key="8">
    <source>
        <dbReference type="ARBA" id="ARBA00022763"/>
    </source>
</evidence>
<dbReference type="SMART" id="SM00734">
    <property type="entry name" value="ZnF_Rad18"/>
    <property type="match status" value="1"/>
</dbReference>
<evidence type="ECO:0000256" key="9">
    <source>
        <dbReference type="ARBA" id="ARBA00022771"/>
    </source>
</evidence>
<feature type="compositionally biased region" description="Low complexity" evidence="19">
    <location>
        <begin position="474"/>
        <end position="485"/>
    </location>
</feature>
<dbReference type="Gene3D" id="3.30.160.60">
    <property type="entry name" value="Classic Zinc Finger"/>
    <property type="match status" value="1"/>
</dbReference>
<evidence type="ECO:0000256" key="1">
    <source>
        <dbReference type="ARBA" id="ARBA00000900"/>
    </source>
</evidence>
<dbReference type="Bgee" id="ENSXETG00000033878">
    <property type="expression patterns" value="Expressed in 2-cell stage embryo and 8 other cell types or tissues"/>
</dbReference>
<accession>A0A6I8S196</accession>
<dbReference type="PANTHER" id="PTHR14134:SF2">
    <property type="entry name" value="E3 UBIQUITIN-PROTEIN LIGASE RAD18"/>
    <property type="match status" value="1"/>
</dbReference>
<dbReference type="GO" id="GO:0006513">
    <property type="term" value="P:protein monoubiquitination"/>
    <property type="evidence" value="ECO:0007669"/>
    <property type="project" value="InterPro"/>
</dbReference>
<keyword evidence="7" id="KW-0479">Metal-binding</keyword>
<evidence type="ECO:0000256" key="14">
    <source>
        <dbReference type="ARBA" id="ARBA00023242"/>
    </source>
</evidence>
<dbReference type="PROSITE" id="PS51908">
    <property type="entry name" value="ZF_UBZ4"/>
    <property type="match status" value="1"/>
</dbReference>
<keyword evidence="14" id="KW-0539">Nucleus</keyword>
<dbReference type="GO" id="GO:0003697">
    <property type="term" value="F:single-stranded DNA binding"/>
    <property type="evidence" value="ECO:0007669"/>
    <property type="project" value="InterPro"/>
</dbReference>
<dbReference type="GO" id="GO:0006281">
    <property type="term" value="P:DNA repair"/>
    <property type="evidence" value="ECO:0007669"/>
    <property type="project" value="UniProtKB-KW"/>
</dbReference>
<dbReference type="GO" id="GO:0061630">
    <property type="term" value="F:ubiquitin protein ligase activity"/>
    <property type="evidence" value="ECO:0007669"/>
    <property type="project" value="UniProtKB-EC"/>
</dbReference>
<dbReference type="InterPro" id="IPR003034">
    <property type="entry name" value="SAP_dom"/>
</dbReference>
<reference evidence="23" key="1">
    <citation type="journal article" date="2010" name="Science">
        <title>The genome of the Western clawed frog Xenopus tropicalis.</title>
        <authorList>
            <person name="Hellsten U."/>
            <person name="Harland R.M."/>
            <person name="Gilchrist M.J."/>
            <person name="Hendrix D."/>
            <person name="Jurka J."/>
            <person name="Kapitonov V."/>
            <person name="Ovcharenko I."/>
            <person name="Putnam N.H."/>
            <person name="Shu S."/>
            <person name="Taher L."/>
            <person name="Blitz I.L."/>
            <person name="Blumberg B."/>
            <person name="Dichmann D.S."/>
            <person name="Dubchak I."/>
            <person name="Amaya E."/>
            <person name="Detter J.C."/>
            <person name="Fletcher R."/>
            <person name="Gerhard D.S."/>
            <person name="Goodstein D."/>
            <person name="Graves T."/>
            <person name="Grigoriev I.V."/>
            <person name="Grimwood J."/>
            <person name="Kawashima T."/>
            <person name="Lindquist E."/>
            <person name="Lucas S.M."/>
            <person name="Mead P.E."/>
            <person name="Mitros T."/>
            <person name="Ogino H."/>
            <person name="Ohta Y."/>
            <person name="Poliakov A.V."/>
            <person name="Pollet N."/>
            <person name="Robert J."/>
            <person name="Salamov A."/>
            <person name="Sater A.K."/>
            <person name="Schmutz J."/>
            <person name="Terry A."/>
            <person name="Vize P.D."/>
            <person name="Warren W.C."/>
            <person name="Wells D."/>
            <person name="Wills A."/>
            <person name="Wilson R.K."/>
            <person name="Zimmerman L.B."/>
            <person name="Zorn A.M."/>
            <person name="Grainger R."/>
            <person name="Grammer T."/>
            <person name="Khokha M.K."/>
            <person name="Richardson P.M."/>
            <person name="Rokhsar D.S."/>
        </authorList>
    </citation>
    <scope>NUCLEOTIDE SEQUENCE [LARGE SCALE GENOMIC DNA]</scope>
    <source>
        <strain evidence="23">Nigerian</strain>
    </source>
</reference>
<dbReference type="PROSITE" id="PS50800">
    <property type="entry name" value="SAP"/>
    <property type="match status" value="1"/>
</dbReference>
<evidence type="ECO:0000259" key="20">
    <source>
        <dbReference type="PROSITE" id="PS50089"/>
    </source>
</evidence>
<keyword evidence="11" id="KW-0862">Zinc</keyword>
<dbReference type="GO" id="GO:0005634">
    <property type="term" value="C:nucleus"/>
    <property type="evidence" value="ECO:0007669"/>
    <property type="project" value="UniProtKB-SubCell"/>
</dbReference>
<gene>
    <name evidence="23" type="primary">rad18</name>
</gene>
<dbReference type="InterPro" id="IPR013083">
    <property type="entry name" value="Znf_RING/FYVE/PHD"/>
</dbReference>
<feature type="domain" description="RING-type" evidence="20">
    <location>
        <begin position="26"/>
        <end position="64"/>
    </location>
</feature>
<dbReference type="PANTHER" id="PTHR14134">
    <property type="entry name" value="E3 UBIQUITIN-PROTEIN LIGASE RAD18"/>
    <property type="match status" value="1"/>
</dbReference>
<dbReference type="GeneTree" id="ENSGT00390000011230"/>
<keyword evidence="8 18" id="KW-0227">DNA damage</keyword>
<dbReference type="Pfam" id="PF02037">
    <property type="entry name" value="SAP"/>
    <property type="match status" value="1"/>
</dbReference>
<reference evidence="23" key="2">
    <citation type="submission" date="2020-05" db="UniProtKB">
        <authorList>
            <consortium name="Ensembl"/>
        </authorList>
    </citation>
    <scope>IDENTIFICATION</scope>
</reference>
<evidence type="ECO:0000259" key="21">
    <source>
        <dbReference type="PROSITE" id="PS50800"/>
    </source>
</evidence>
<dbReference type="PROSITE" id="PS50089">
    <property type="entry name" value="ZF_RING_2"/>
    <property type="match status" value="1"/>
</dbReference>
<dbReference type="Ensembl" id="ENSXETT00000100709">
    <property type="protein sequence ID" value="ENSXETP00000090685"/>
    <property type="gene ID" value="ENSXETG00000033878"/>
</dbReference>
<evidence type="ECO:0000256" key="12">
    <source>
        <dbReference type="ARBA" id="ARBA00023125"/>
    </source>
</evidence>
<protein>
    <recommendedName>
        <fullName evidence="5">RING-type E3 ubiquitin transferase</fullName>
        <ecNumber evidence="5">2.3.2.27</ecNumber>
    </recommendedName>
    <alternativeName>
        <fullName evidence="15 16">RING-type E3 ubiquitin transferase RAD18</fullName>
    </alternativeName>
</protein>
<comment type="similarity">
    <text evidence="4">Belongs to the RAD18 family.</text>
</comment>
<keyword evidence="13 18" id="KW-0234">DNA repair</keyword>
<dbReference type="UniPathway" id="UPA00143"/>
<evidence type="ECO:0000256" key="15">
    <source>
        <dbReference type="ARBA" id="ARBA00031783"/>
    </source>
</evidence>
<comment type="pathway">
    <text evidence="3">Protein modification; protein ubiquitination.</text>
</comment>
<evidence type="ECO:0000256" key="19">
    <source>
        <dbReference type="SAM" id="MobiDB-lite"/>
    </source>
</evidence>
<comment type="subcellular location">
    <subcellularLocation>
        <location evidence="2">Nucleus</location>
    </subcellularLocation>
</comment>
<keyword evidence="12" id="KW-0238">DNA-binding</keyword>
<dbReference type="InterPro" id="IPR006642">
    <property type="entry name" value="Rad18_UBZ4"/>
</dbReference>
<evidence type="ECO:0000256" key="18">
    <source>
        <dbReference type="PROSITE-ProRule" id="PRU01256"/>
    </source>
</evidence>
<dbReference type="CDD" id="cd16529">
    <property type="entry name" value="RING-HC_RAD18"/>
    <property type="match status" value="1"/>
</dbReference>
<sequence length="548" mass="60885">MATTPEPGSKAKGKQPVQDLDDLLRCAICFDYYNIAVIIPQCSHNYCSLCIRKFLSYKTQCPTCCVAVAEPDLRNNRILDDLVKTFISARQHLSKVVLDSPPMSPQSNPSTSKIAKMQGCTGKQVKQENIIMNRFLVKGNCSTPRTHSNTLQDETFLSQDSSYTSANTSNIDLAGEAGSVMTETFGTFSPSTSALAAPSSASKVRVDCPVCGVSIPEQYINKHLDSCLTREEKKDSLRSSVNRRKSMAKVVYNLLSERDLKKKLKEVGLSTHGSKQQMIRRHQEFVQMYNAQCDSLNPSSASEIVCEIEKNEKIRSLLEANQEESGMTFKKEQTEEEIDEIHKQYRTKHKNEFQQLVDQVKGRWKRLSKTKVKMEPEDGPSSAAAQNKLSKCSVTDCVGLGRRSTGKKPGGPQIRSPHQGAPAILFSLPQRTAENDQQQEQVAFNTALTQEHNHLQEQDKPPVPTENLIAFNDSDPGSPQSAVSSSSDILRDIDEAVTSEDSSSSLCSSNGFVEAHYVGILIRNYHPRPSSIIRMAEIKIKHQVLVRV</sequence>
<evidence type="ECO:0000256" key="5">
    <source>
        <dbReference type="ARBA" id="ARBA00012483"/>
    </source>
</evidence>
<dbReference type="InParanoid" id="A0A6I8S196"/>
<dbReference type="FunCoup" id="A0A6I8S196">
    <property type="interactions" value="1768"/>
</dbReference>
<feature type="region of interest" description="Disordered" evidence="19">
    <location>
        <begin position="400"/>
        <end position="419"/>
    </location>
</feature>
<dbReference type="SUPFAM" id="SSF57850">
    <property type="entry name" value="RING/U-box"/>
    <property type="match status" value="1"/>
</dbReference>
<evidence type="ECO:0000256" key="16">
    <source>
        <dbReference type="ARBA" id="ARBA00082369"/>
    </source>
</evidence>
<dbReference type="PROSITE" id="PS00518">
    <property type="entry name" value="ZF_RING_1"/>
    <property type="match status" value="1"/>
</dbReference>
<evidence type="ECO:0000256" key="4">
    <source>
        <dbReference type="ARBA" id="ARBA00009506"/>
    </source>
</evidence>
<dbReference type="GO" id="GO:0008270">
    <property type="term" value="F:zinc ion binding"/>
    <property type="evidence" value="ECO:0007669"/>
    <property type="project" value="UniProtKB-KW"/>
</dbReference>
<evidence type="ECO:0000256" key="17">
    <source>
        <dbReference type="PROSITE-ProRule" id="PRU00175"/>
    </source>
</evidence>
<dbReference type="InterPro" id="IPR001841">
    <property type="entry name" value="Znf_RING"/>
</dbReference>
<dbReference type="Pfam" id="PF13923">
    <property type="entry name" value="zf-C3HC4_2"/>
    <property type="match status" value="1"/>
</dbReference>
<dbReference type="AlphaFoldDB" id="A0A6I8S196"/>
<evidence type="ECO:0000256" key="10">
    <source>
        <dbReference type="ARBA" id="ARBA00022786"/>
    </source>
</evidence>
<keyword evidence="6" id="KW-0808">Transferase</keyword>
<dbReference type="Gene3D" id="3.30.40.10">
    <property type="entry name" value="Zinc/RING finger domain, C3HC4 (zinc finger)"/>
    <property type="match status" value="1"/>
</dbReference>
<comment type="catalytic activity">
    <reaction evidence="1">
        <text>S-ubiquitinyl-[E2 ubiquitin-conjugating enzyme]-L-cysteine + [acceptor protein]-L-lysine = [E2 ubiquitin-conjugating enzyme]-L-cysteine + N(6)-ubiquitinyl-[acceptor protein]-L-lysine.</text>
        <dbReference type="EC" id="2.3.2.27"/>
    </reaction>
</comment>
<dbReference type="SMART" id="SM00513">
    <property type="entry name" value="SAP"/>
    <property type="match status" value="1"/>
</dbReference>
<dbReference type="SMART" id="SM00184">
    <property type="entry name" value="RING"/>
    <property type="match status" value="1"/>
</dbReference>
<dbReference type="InterPro" id="IPR039577">
    <property type="entry name" value="Rad18"/>
</dbReference>
<name>A0A6I8S196_XENTR</name>
<dbReference type="InterPro" id="IPR017907">
    <property type="entry name" value="Znf_RING_CS"/>
</dbReference>
<evidence type="ECO:0000256" key="13">
    <source>
        <dbReference type="ARBA" id="ARBA00023204"/>
    </source>
</evidence>
<dbReference type="EC" id="2.3.2.27" evidence="5"/>
<feature type="domain" description="UBZ4-type" evidence="22">
    <location>
        <begin position="205"/>
        <end position="232"/>
    </location>
</feature>
<dbReference type="FunFam" id="3.30.40.10:FF:000172">
    <property type="entry name" value="E3 ubiquitin-protein ligase RAD18"/>
    <property type="match status" value="1"/>
</dbReference>
<evidence type="ECO:0000313" key="23">
    <source>
        <dbReference type="Ensembl" id="ENSXETP00000090685"/>
    </source>
</evidence>
<dbReference type="GO" id="GO:0006301">
    <property type="term" value="P:DNA damage tolerance"/>
    <property type="evidence" value="ECO:0007669"/>
    <property type="project" value="InterPro"/>
</dbReference>
<feature type="domain" description="SAP" evidence="21">
    <location>
        <begin position="252"/>
        <end position="286"/>
    </location>
</feature>
<evidence type="ECO:0000256" key="2">
    <source>
        <dbReference type="ARBA" id="ARBA00004123"/>
    </source>
</evidence>
<keyword evidence="9 17" id="KW-0863">Zinc-finger</keyword>
<evidence type="ECO:0000256" key="11">
    <source>
        <dbReference type="ARBA" id="ARBA00022833"/>
    </source>
</evidence>
<proteinExistence type="inferred from homology"/>
<organism evidence="23">
    <name type="scientific">Xenopus tropicalis</name>
    <name type="common">Western clawed frog</name>
    <name type="synonym">Silurana tropicalis</name>
    <dbReference type="NCBI Taxonomy" id="8364"/>
    <lineage>
        <taxon>Eukaryota</taxon>
        <taxon>Metazoa</taxon>
        <taxon>Chordata</taxon>
        <taxon>Craniata</taxon>
        <taxon>Vertebrata</taxon>
        <taxon>Euteleostomi</taxon>
        <taxon>Amphibia</taxon>
        <taxon>Batrachia</taxon>
        <taxon>Anura</taxon>
        <taxon>Pipoidea</taxon>
        <taxon>Pipidae</taxon>
        <taxon>Xenopodinae</taxon>
        <taxon>Xenopus</taxon>
        <taxon>Silurana</taxon>
    </lineage>
</organism>
<keyword evidence="10" id="KW-0833">Ubl conjugation pathway</keyword>
<evidence type="ECO:0000256" key="3">
    <source>
        <dbReference type="ARBA" id="ARBA00004906"/>
    </source>
</evidence>
<dbReference type="FunFam" id="3.30.160.60:FF:000331">
    <property type="entry name" value="E3 ubiquitin-protein ligase RAD18"/>
    <property type="match status" value="1"/>
</dbReference>
<evidence type="ECO:0000256" key="6">
    <source>
        <dbReference type="ARBA" id="ARBA00022679"/>
    </source>
</evidence>
<feature type="region of interest" description="Disordered" evidence="19">
    <location>
        <begin position="452"/>
        <end position="485"/>
    </location>
</feature>